<comment type="similarity">
    <text evidence="2">Belongs to the bacterial solute-binding protein 2 family.</text>
</comment>
<evidence type="ECO:0000256" key="2">
    <source>
        <dbReference type="ARBA" id="ARBA00007639"/>
    </source>
</evidence>
<dbReference type="AlphaFoldDB" id="A0A395V3E4"/>
<dbReference type="PANTHER" id="PTHR30036">
    <property type="entry name" value="D-XYLOSE-BINDING PERIPLASMIC PROTEIN"/>
    <property type="match status" value="1"/>
</dbReference>
<dbReference type="Gene3D" id="3.40.50.2300">
    <property type="match status" value="2"/>
</dbReference>
<accession>A0A395V3E4</accession>
<sequence>MAACGSGSETTSSSNSAASSSGTEAAATPAVTDNSKIKIGVSIWSSTDVLGSQCKLILDAAADALGVEVQYVDQGHVSEKVTASVEQLVAAGCQGIIICNSSDTEMTSAIKTCNDNGVYLAQFFRIISETNSADIYQAAKDSAYYIGAVHEDEPANGEALVNILLDKGDRNIGLIGWEQGDATWLGRWEGYKAGVDKWNEAHPDDPAQLSEPQYAGTTSEGGSKAAEALMAADPNLDALIPAGGGGDPLQGAIAAVERAGKTQDIDIVSTDFLPDLGDRLENGSMAGESGGHYCDPLIAFMMVYNAIKGNYTGFAGNFEDVSFPYLYVSSAEDYQAYEKYFVDQLPYTSDELVEMSNLDLSALKEAAKNISIEDAASRAGN</sequence>
<comment type="subcellular location">
    <subcellularLocation>
        <location evidence="1">Cell envelope</location>
    </subcellularLocation>
</comment>
<feature type="region of interest" description="Disordered" evidence="3">
    <location>
        <begin position="199"/>
        <end position="222"/>
    </location>
</feature>
<gene>
    <name evidence="5" type="ORF">DWX93_16190</name>
</gene>
<evidence type="ECO:0000313" key="6">
    <source>
        <dbReference type="Proteomes" id="UP000266172"/>
    </source>
</evidence>
<evidence type="ECO:0000313" key="5">
    <source>
        <dbReference type="EMBL" id="RGS36008.1"/>
    </source>
</evidence>
<reference evidence="5 6" key="1">
    <citation type="submission" date="2018-08" db="EMBL/GenBank/DDBJ databases">
        <title>A genome reference for cultivated species of the human gut microbiota.</title>
        <authorList>
            <person name="Zou Y."/>
            <person name="Xue W."/>
            <person name="Luo G."/>
        </authorList>
    </citation>
    <scope>NUCLEOTIDE SEQUENCE [LARGE SCALE GENOMIC DNA]</scope>
    <source>
        <strain evidence="5 6">AF22-12AC</strain>
    </source>
</reference>
<evidence type="ECO:0000256" key="1">
    <source>
        <dbReference type="ARBA" id="ARBA00004196"/>
    </source>
</evidence>
<dbReference type="Pfam" id="PF13407">
    <property type="entry name" value="Peripla_BP_4"/>
    <property type="match status" value="1"/>
</dbReference>
<evidence type="ECO:0000259" key="4">
    <source>
        <dbReference type="Pfam" id="PF13407"/>
    </source>
</evidence>
<organism evidence="5 6">
    <name type="scientific">Roseburia hominis</name>
    <dbReference type="NCBI Taxonomy" id="301301"/>
    <lineage>
        <taxon>Bacteria</taxon>
        <taxon>Bacillati</taxon>
        <taxon>Bacillota</taxon>
        <taxon>Clostridia</taxon>
        <taxon>Lachnospirales</taxon>
        <taxon>Lachnospiraceae</taxon>
        <taxon>Roseburia</taxon>
    </lineage>
</organism>
<dbReference type="GO" id="GO:0030246">
    <property type="term" value="F:carbohydrate binding"/>
    <property type="evidence" value="ECO:0007669"/>
    <property type="project" value="TreeGrafter"/>
</dbReference>
<name>A0A395V3E4_9FIRM</name>
<dbReference type="InterPro" id="IPR028082">
    <property type="entry name" value="Peripla_BP_I"/>
</dbReference>
<proteinExistence type="inferred from homology"/>
<feature type="region of interest" description="Disordered" evidence="3">
    <location>
        <begin position="1"/>
        <end position="25"/>
    </location>
</feature>
<dbReference type="EMBL" id="QRVL01000026">
    <property type="protein sequence ID" value="RGS36008.1"/>
    <property type="molecule type" value="Genomic_DNA"/>
</dbReference>
<dbReference type="CDD" id="cd01536">
    <property type="entry name" value="PBP1_ABC_sugar_binding-like"/>
    <property type="match status" value="1"/>
</dbReference>
<dbReference type="GO" id="GO:0030288">
    <property type="term" value="C:outer membrane-bounded periplasmic space"/>
    <property type="evidence" value="ECO:0007669"/>
    <property type="project" value="TreeGrafter"/>
</dbReference>
<evidence type="ECO:0000256" key="3">
    <source>
        <dbReference type="SAM" id="MobiDB-lite"/>
    </source>
</evidence>
<dbReference type="PANTHER" id="PTHR30036:SF7">
    <property type="entry name" value="ABC TRANSPORTER PERIPLASMIC-BINDING PROTEIN YPHF"/>
    <property type="match status" value="1"/>
</dbReference>
<comment type="caution">
    <text evidence="5">The sequence shown here is derived from an EMBL/GenBank/DDBJ whole genome shotgun (WGS) entry which is preliminary data.</text>
</comment>
<dbReference type="SUPFAM" id="SSF53822">
    <property type="entry name" value="Periplasmic binding protein-like I"/>
    <property type="match status" value="1"/>
</dbReference>
<feature type="domain" description="Periplasmic binding protein" evidence="4">
    <location>
        <begin position="53"/>
        <end position="287"/>
    </location>
</feature>
<dbReference type="Proteomes" id="UP000266172">
    <property type="component" value="Unassembled WGS sequence"/>
</dbReference>
<dbReference type="InterPro" id="IPR050555">
    <property type="entry name" value="Bact_Solute-Bind_Prot2"/>
</dbReference>
<dbReference type="InterPro" id="IPR025997">
    <property type="entry name" value="SBP_2_dom"/>
</dbReference>
<protein>
    <submittedName>
        <fullName evidence="5">Sugar ABC transporter substrate-binding protein</fullName>
    </submittedName>
</protein>